<reference evidence="3 4" key="1">
    <citation type="submission" date="2023-07" db="EMBL/GenBank/DDBJ databases">
        <authorList>
            <person name="Girao M."/>
            <person name="Carvalho M.F."/>
        </authorList>
    </citation>
    <scope>NUCLEOTIDE SEQUENCE [LARGE SCALE GENOMIC DNA]</scope>
    <source>
        <strain evidence="3 4">66/93</strain>
    </source>
</reference>
<dbReference type="EMBL" id="JAUUCC010000106">
    <property type="protein sequence ID" value="MEE2054331.1"/>
    <property type="molecule type" value="Genomic_DNA"/>
</dbReference>
<feature type="region of interest" description="Disordered" evidence="1">
    <location>
        <begin position="38"/>
        <end position="98"/>
    </location>
</feature>
<feature type="chain" id="PRO_5046159204" evidence="2">
    <location>
        <begin position="30"/>
        <end position="98"/>
    </location>
</feature>
<comment type="caution">
    <text evidence="3">The sequence shown here is derived from an EMBL/GenBank/DDBJ whole genome shotgun (WGS) entry which is preliminary data.</text>
</comment>
<feature type="compositionally biased region" description="Low complexity" evidence="1">
    <location>
        <begin position="87"/>
        <end position="98"/>
    </location>
</feature>
<organism evidence="3 4">
    <name type="scientific">Nocardiopsis tropica</name>
    <dbReference type="NCBI Taxonomy" id="109330"/>
    <lineage>
        <taxon>Bacteria</taxon>
        <taxon>Bacillati</taxon>
        <taxon>Actinomycetota</taxon>
        <taxon>Actinomycetes</taxon>
        <taxon>Streptosporangiales</taxon>
        <taxon>Nocardiopsidaceae</taxon>
        <taxon>Nocardiopsis</taxon>
    </lineage>
</organism>
<dbReference type="Proteomes" id="UP001348641">
    <property type="component" value="Unassembled WGS sequence"/>
</dbReference>
<evidence type="ECO:0000313" key="3">
    <source>
        <dbReference type="EMBL" id="MEE2054331.1"/>
    </source>
</evidence>
<proteinExistence type="predicted"/>
<protein>
    <submittedName>
        <fullName evidence="3">Uncharacterized protein</fullName>
    </submittedName>
</protein>
<feature type="signal peptide" evidence="2">
    <location>
        <begin position="1"/>
        <end position="29"/>
    </location>
</feature>
<name>A0ABU7KYF0_9ACTN</name>
<dbReference type="RefSeq" id="WP_330161184.1">
    <property type="nucleotide sequence ID" value="NZ_BAAAJA010000017.1"/>
</dbReference>
<evidence type="ECO:0000313" key="4">
    <source>
        <dbReference type="Proteomes" id="UP001348641"/>
    </source>
</evidence>
<sequence>MNRKTVTRLAFAAIVAPALAFGAPAAAMADSFFAAGMSKAGPHGASQSGVIAGATSGHGDHGDHEDGKGGKGGSFYIKKWNEAGPHGASEGGVVSAAG</sequence>
<feature type="compositionally biased region" description="Basic and acidic residues" evidence="1">
    <location>
        <begin position="58"/>
        <end position="69"/>
    </location>
</feature>
<gene>
    <name evidence="3" type="ORF">Q8A49_27915</name>
</gene>
<evidence type="ECO:0000256" key="1">
    <source>
        <dbReference type="SAM" id="MobiDB-lite"/>
    </source>
</evidence>
<evidence type="ECO:0000256" key="2">
    <source>
        <dbReference type="SAM" id="SignalP"/>
    </source>
</evidence>
<accession>A0ABU7KYF0</accession>
<keyword evidence="2" id="KW-0732">Signal</keyword>